<evidence type="ECO:0000256" key="1">
    <source>
        <dbReference type="SAM" id="MobiDB-lite"/>
    </source>
</evidence>
<dbReference type="PANTHER" id="PTHR37947">
    <property type="entry name" value="BLL2462 PROTEIN"/>
    <property type="match status" value="1"/>
</dbReference>
<keyword evidence="2" id="KW-0812">Transmembrane</keyword>
<evidence type="ECO:0000313" key="4">
    <source>
        <dbReference type="Proteomes" id="UP000283587"/>
    </source>
</evidence>
<dbReference type="EMBL" id="QZEW01000070">
    <property type="protein sequence ID" value="RJL08935.1"/>
    <property type="molecule type" value="Genomic_DNA"/>
</dbReference>
<dbReference type="AlphaFoldDB" id="A0A419A436"/>
<sequence>MNLSATALRFDPALPWWAIAALAGLALLVAGFALWRGLRGWAWRGLAGLAAALALAGPALELGSRAGLSDIVILLDDRSASQSLPGRAGQTDAALEALETQIAALPGTELRRVTLGDDDDGTLLATALSRAIAAEPEARLAGVIALTDGRLHDPAMLPAAAPAPIHTLLTGQPQDWDRRLVIEEAPAFGLIDQEVSIRLRVEDQGAVPDDVQGRSANLRISIDGEEEQVFAVPPGLSLEMPLRLAHAGQNTVQIGFDAPASEAGPPELTDRNNAAAISINGVRDRLRVLLVSGEPHAGERTWRNLLKSDAAVDLIHFTILRPPDKSDGVPVDELALIAFPTRELFLERIDDFDLIIFDRYSVRGILPPDYYMNIARYVREGGAILVAAGPELASVESLSLSPLGPILPARPTGRVVDEPFRPQLSDDGRRHPVTTALPGAPADGAGNEAGAGDGWGRWLRMVEVTPDAQAQVVMTGVDDRPLLLLDRVGEGRVALLASDQVWLWGRGFEGGGPQLELLRRIAHWSMKEPELEEEALLADVSDGLQVRLTRRTMQPDAGPVAITRPDGTVEEVPLAEDGPGRFTGDWTAPEPGLYRLQDGDLRRVLALGPAAPREFEQTVASGEALAPLAEASGGAVLNLSEGVPDLRVVPEGRRAHGQGVAGDWIAITSRDAATVTGLERRPLLPGWAWLGLVAGLILAGWLAEGRRGSGGGGGSPMPDAPGRA</sequence>
<evidence type="ECO:0000256" key="2">
    <source>
        <dbReference type="SAM" id="Phobius"/>
    </source>
</evidence>
<evidence type="ECO:0000313" key="3">
    <source>
        <dbReference type="EMBL" id="RJL08935.1"/>
    </source>
</evidence>
<dbReference type="Gene3D" id="3.40.50.880">
    <property type="match status" value="1"/>
</dbReference>
<dbReference type="PANTHER" id="PTHR37947:SF1">
    <property type="entry name" value="BLL2462 PROTEIN"/>
    <property type="match status" value="1"/>
</dbReference>
<name>A0A419A436_9RHOB</name>
<proteinExistence type="predicted"/>
<organism evidence="3 4">
    <name type="scientific">Paracoccus siganidrum</name>
    <dbReference type="NCBI Taxonomy" id="1276757"/>
    <lineage>
        <taxon>Bacteria</taxon>
        <taxon>Pseudomonadati</taxon>
        <taxon>Pseudomonadota</taxon>
        <taxon>Alphaproteobacteria</taxon>
        <taxon>Rhodobacterales</taxon>
        <taxon>Paracoccaceae</taxon>
        <taxon>Paracoccus</taxon>
    </lineage>
</organism>
<comment type="caution">
    <text evidence="3">The sequence shown here is derived from an EMBL/GenBank/DDBJ whole genome shotgun (WGS) entry which is preliminary data.</text>
</comment>
<evidence type="ECO:0008006" key="5">
    <source>
        <dbReference type="Google" id="ProtNLM"/>
    </source>
</evidence>
<reference evidence="4" key="1">
    <citation type="submission" date="2018-09" db="EMBL/GenBank/DDBJ databases">
        <title>Paracoccus onubensis nov. sp. a moderate halophilic bacterium isolated from Gruta de las Maravillas (Aracena, Spain).</title>
        <authorList>
            <person name="Jurado V."/>
            <person name="Gutierrez-Patricio S."/>
            <person name="Gonzalez-Pimentel J.L."/>
            <person name="Miller A.Z."/>
            <person name="Laiz L."/>
            <person name="Saiz-Jimenez C."/>
        </authorList>
    </citation>
    <scope>NUCLEOTIDE SEQUENCE [LARGE SCALE GENOMIC DNA]</scope>
    <source>
        <strain evidence="4">DSM 26381</strain>
    </source>
</reference>
<keyword evidence="2" id="KW-1133">Transmembrane helix</keyword>
<feature type="compositionally biased region" description="Basic and acidic residues" evidence="1">
    <location>
        <begin position="419"/>
        <end position="430"/>
    </location>
</feature>
<protein>
    <recommendedName>
        <fullName evidence="5">Glutamine amidotransferase domain-containing protein</fullName>
    </recommendedName>
</protein>
<dbReference type="RefSeq" id="WP_119899240.1">
    <property type="nucleotide sequence ID" value="NZ_QNRC01000020.1"/>
</dbReference>
<feature type="transmembrane region" description="Helical" evidence="2">
    <location>
        <begin position="14"/>
        <end position="34"/>
    </location>
</feature>
<gene>
    <name evidence="3" type="ORF">D3P05_15480</name>
</gene>
<keyword evidence="4" id="KW-1185">Reference proteome</keyword>
<feature type="transmembrane region" description="Helical" evidence="2">
    <location>
        <begin position="41"/>
        <end position="60"/>
    </location>
</feature>
<keyword evidence="2" id="KW-0472">Membrane</keyword>
<dbReference type="Proteomes" id="UP000283587">
    <property type="component" value="Unassembled WGS sequence"/>
</dbReference>
<accession>A0A419A436</accession>
<dbReference type="OrthoDB" id="9769144at2"/>
<dbReference type="InterPro" id="IPR029062">
    <property type="entry name" value="Class_I_gatase-like"/>
</dbReference>
<dbReference type="SUPFAM" id="SSF52317">
    <property type="entry name" value="Class I glutamine amidotransferase-like"/>
    <property type="match status" value="1"/>
</dbReference>
<feature type="region of interest" description="Disordered" evidence="1">
    <location>
        <begin position="419"/>
        <end position="448"/>
    </location>
</feature>